<organism evidence="2 3">
    <name type="scientific">Sphaerisporangium melleum</name>
    <dbReference type="NCBI Taxonomy" id="321316"/>
    <lineage>
        <taxon>Bacteria</taxon>
        <taxon>Bacillati</taxon>
        <taxon>Actinomycetota</taxon>
        <taxon>Actinomycetes</taxon>
        <taxon>Streptosporangiales</taxon>
        <taxon>Streptosporangiaceae</taxon>
        <taxon>Sphaerisporangium</taxon>
    </lineage>
</organism>
<evidence type="ECO:0000313" key="2">
    <source>
        <dbReference type="EMBL" id="GGK84620.1"/>
    </source>
</evidence>
<reference evidence="2" key="2">
    <citation type="submission" date="2020-09" db="EMBL/GenBank/DDBJ databases">
        <authorList>
            <person name="Sun Q."/>
            <person name="Ohkuma M."/>
        </authorList>
    </citation>
    <scope>NUCLEOTIDE SEQUENCE</scope>
    <source>
        <strain evidence="2">JCM 13064</strain>
    </source>
</reference>
<reference evidence="2" key="1">
    <citation type="journal article" date="2014" name="Int. J. Syst. Evol. Microbiol.">
        <title>Complete genome sequence of Corynebacterium casei LMG S-19264T (=DSM 44701T), isolated from a smear-ripened cheese.</title>
        <authorList>
            <consortium name="US DOE Joint Genome Institute (JGI-PGF)"/>
            <person name="Walter F."/>
            <person name="Albersmeier A."/>
            <person name="Kalinowski J."/>
            <person name="Ruckert C."/>
        </authorList>
    </citation>
    <scope>NUCLEOTIDE SEQUENCE</scope>
    <source>
        <strain evidence="2">JCM 13064</strain>
    </source>
</reference>
<protein>
    <submittedName>
        <fullName evidence="2">Uncharacterized protein</fullName>
    </submittedName>
</protein>
<dbReference type="Proteomes" id="UP000645217">
    <property type="component" value="Unassembled WGS sequence"/>
</dbReference>
<proteinExistence type="predicted"/>
<evidence type="ECO:0000256" key="1">
    <source>
        <dbReference type="SAM" id="MobiDB-lite"/>
    </source>
</evidence>
<feature type="region of interest" description="Disordered" evidence="1">
    <location>
        <begin position="42"/>
        <end position="107"/>
    </location>
</feature>
<comment type="caution">
    <text evidence="2">The sequence shown here is derived from an EMBL/GenBank/DDBJ whole genome shotgun (WGS) entry which is preliminary data.</text>
</comment>
<evidence type="ECO:0000313" key="3">
    <source>
        <dbReference type="Proteomes" id="UP000645217"/>
    </source>
</evidence>
<accession>A0A917VHW0</accession>
<dbReference type="EMBL" id="BMNT01000014">
    <property type="protein sequence ID" value="GGK84620.1"/>
    <property type="molecule type" value="Genomic_DNA"/>
</dbReference>
<gene>
    <name evidence="2" type="ORF">GCM10007964_28790</name>
</gene>
<feature type="compositionally biased region" description="Gly residues" evidence="1">
    <location>
        <begin position="59"/>
        <end position="76"/>
    </location>
</feature>
<feature type="compositionally biased region" description="Low complexity" evidence="1">
    <location>
        <begin position="88"/>
        <end position="107"/>
    </location>
</feature>
<keyword evidence="3" id="KW-1185">Reference proteome</keyword>
<dbReference type="AlphaFoldDB" id="A0A917VHW0"/>
<name>A0A917VHW0_9ACTN</name>
<sequence length="107" mass="10678">MIPIGIIHWTYHWFSGLAPVFSMVTFAWKPPCQLLASVTAAEHEVGPGGEDGADAGDEAGAGVGVTGGAELDGGTGPPAETPSERCRPSAVTPPATTATATSVAAFA</sequence>